<protein>
    <submittedName>
        <fullName evidence="1">Uncharacterized protein</fullName>
    </submittedName>
</protein>
<name>A0A1F5ZLM3_9BACT</name>
<proteinExistence type="predicted"/>
<dbReference type="AlphaFoldDB" id="A0A1F5ZLM3"/>
<evidence type="ECO:0000313" key="1">
    <source>
        <dbReference type="EMBL" id="OGG13224.1"/>
    </source>
</evidence>
<sequence length="131" mass="15000">MILVDIENGLVCQENLFINKRSKKPVVLFRPQMWKSGLTRNAGGGRDTLFWIRATKEGEAEALSNACDELNSERKLFQEPVVAGGEVFLHNKNDWNRVKERMIEKGFPKDESMIRRGFKRILPNGNQPGNK</sequence>
<organism evidence="1 2">
    <name type="scientific">Candidatus Gottesmanbacteria bacterium RIFCSPHIGHO2_02_FULL_39_11</name>
    <dbReference type="NCBI Taxonomy" id="1798382"/>
    <lineage>
        <taxon>Bacteria</taxon>
        <taxon>Candidatus Gottesmaniibacteriota</taxon>
    </lineage>
</organism>
<dbReference type="Proteomes" id="UP000176923">
    <property type="component" value="Unassembled WGS sequence"/>
</dbReference>
<gene>
    <name evidence="1" type="ORF">A3D77_00695</name>
</gene>
<reference evidence="1 2" key="1">
    <citation type="journal article" date="2016" name="Nat. Commun.">
        <title>Thousands of microbial genomes shed light on interconnected biogeochemical processes in an aquifer system.</title>
        <authorList>
            <person name="Anantharaman K."/>
            <person name="Brown C.T."/>
            <person name="Hug L.A."/>
            <person name="Sharon I."/>
            <person name="Castelle C.J."/>
            <person name="Probst A.J."/>
            <person name="Thomas B.C."/>
            <person name="Singh A."/>
            <person name="Wilkins M.J."/>
            <person name="Karaoz U."/>
            <person name="Brodie E.L."/>
            <person name="Williams K.H."/>
            <person name="Hubbard S.S."/>
            <person name="Banfield J.F."/>
        </authorList>
    </citation>
    <scope>NUCLEOTIDE SEQUENCE [LARGE SCALE GENOMIC DNA]</scope>
</reference>
<evidence type="ECO:0000313" key="2">
    <source>
        <dbReference type="Proteomes" id="UP000176923"/>
    </source>
</evidence>
<comment type="caution">
    <text evidence="1">The sequence shown here is derived from an EMBL/GenBank/DDBJ whole genome shotgun (WGS) entry which is preliminary data.</text>
</comment>
<accession>A0A1F5ZLM3</accession>
<dbReference type="EMBL" id="MFJL01000039">
    <property type="protein sequence ID" value="OGG13224.1"/>
    <property type="molecule type" value="Genomic_DNA"/>
</dbReference>